<evidence type="ECO:0000313" key="2">
    <source>
        <dbReference type="Proteomes" id="UP000041314"/>
    </source>
</evidence>
<dbReference type="EMBL" id="CQPA01000020">
    <property type="protein sequence ID" value="CNU37186.1"/>
    <property type="molecule type" value="Genomic_DNA"/>
</dbReference>
<evidence type="ECO:0000313" key="1">
    <source>
        <dbReference type="EMBL" id="CNU37186.1"/>
    </source>
</evidence>
<name>A0A655CZH1_SALET</name>
<sequence>MRFNRIGSQPLIAVGLCDIAGKRRADGTIGVADVEPEGFALARIDKRLRLLQQLRI</sequence>
<dbReference type="AlphaFoldDB" id="A0A655CZH1"/>
<reference evidence="1 2" key="1">
    <citation type="submission" date="2015-03" db="EMBL/GenBank/DDBJ databases">
        <authorList>
            <consortium name="Pathogen Informatics"/>
        </authorList>
    </citation>
    <scope>NUCLEOTIDE SEQUENCE [LARGE SCALE GENOMIC DNA]</scope>
    <source>
        <strain evidence="1 2">A1104</strain>
    </source>
</reference>
<dbReference type="Proteomes" id="UP000041314">
    <property type="component" value="Unassembled WGS sequence"/>
</dbReference>
<organism evidence="1 2">
    <name type="scientific">Salmonella enterica subsp. enterica serovar Bovismorbificans</name>
    <dbReference type="NCBI Taxonomy" id="58097"/>
    <lineage>
        <taxon>Bacteria</taxon>
        <taxon>Pseudomonadati</taxon>
        <taxon>Pseudomonadota</taxon>
        <taxon>Gammaproteobacteria</taxon>
        <taxon>Enterobacterales</taxon>
        <taxon>Enterobacteriaceae</taxon>
        <taxon>Salmonella</taxon>
    </lineage>
</organism>
<accession>A0A655CZH1</accession>
<proteinExistence type="predicted"/>
<protein>
    <submittedName>
        <fullName evidence="1">Uncharacterized protein</fullName>
    </submittedName>
</protein>
<gene>
    <name evidence="1" type="ORF">ERS008198_02606</name>
</gene>